<reference evidence="1 2" key="1">
    <citation type="submission" date="2005-11" db="EMBL/GenBank/DDBJ databases">
        <title>The complete genome sequence of Lawsonia intracellularis: the causative agent of proliferative enteropathy.</title>
        <authorList>
            <person name="Kaur K."/>
            <person name="Zhang Q."/>
            <person name="Beckler D."/>
            <person name="Munir S."/>
            <person name="Li L."/>
            <person name="Kinsley K."/>
            <person name="Herron L."/>
            <person name="Peterson A."/>
            <person name="May B."/>
            <person name="Singh S."/>
            <person name="Gebhart C."/>
            <person name="Kapur V."/>
        </authorList>
    </citation>
    <scope>NUCLEOTIDE SEQUENCE [LARGE SCALE GENOMIC DNA]</scope>
    <source>
        <strain evidence="1 2">PHE/MN1-00</strain>
        <plasmid evidence="2">pLaw2</plasmid>
    </source>
</reference>
<evidence type="ECO:0000313" key="2">
    <source>
        <dbReference type="Proteomes" id="UP000002430"/>
    </source>
</evidence>
<dbReference type="Proteomes" id="UP000002430">
    <property type="component" value="Plasmid 2"/>
</dbReference>
<name>Q1MNY6_LAWIP</name>
<protein>
    <submittedName>
        <fullName evidence="1">NA</fullName>
    </submittedName>
</protein>
<keyword evidence="1" id="KW-0614">Plasmid</keyword>
<proteinExistence type="predicted"/>
<dbReference type="EMBL" id="AM180254">
    <property type="protein sequence ID" value="CAJ53918.1"/>
    <property type="molecule type" value="Genomic_DNA"/>
</dbReference>
<accession>Q1MNY6</accession>
<dbReference type="HOGENOM" id="CLU_1298487_0_0_7"/>
<geneLocation type="plasmid" evidence="2">
    <name>pLaw2</name>
</geneLocation>
<organism evidence="1 2">
    <name type="scientific">Lawsonia intracellularis (strain PHE/MN1-00)</name>
    <dbReference type="NCBI Taxonomy" id="363253"/>
    <lineage>
        <taxon>Bacteria</taxon>
        <taxon>Pseudomonadati</taxon>
        <taxon>Thermodesulfobacteriota</taxon>
        <taxon>Desulfovibrionia</taxon>
        <taxon>Desulfovibrionales</taxon>
        <taxon>Desulfovibrionaceae</taxon>
        <taxon>Lawsonia</taxon>
    </lineage>
</organism>
<gene>
    <name evidence="1" type="ordered locus">LIB019</name>
</gene>
<keyword evidence="2" id="KW-1185">Reference proteome</keyword>
<dbReference type="AlphaFoldDB" id="Q1MNY6"/>
<sequence>MRNFELLSKMKPSNMYVQLGLIACKEVLDDIYPLIDVASYYGFNAVRIGFYIPPVHKFDYTLPDDSWCDITKVIDLKKLLSYAKTKNIELQYISKNNSNASICFHPYIYIWLHLDSKGKRCITYCCYGEPNISIAEEELWDLDKIWHNERVTLIRNTINNRFELYKNKMCLGCRLVTRTLPQQERNDALQSLGLDTSTTYLYGVGFPPLHLE</sequence>
<dbReference type="KEGG" id="lip:LIB019"/>
<dbReference type="PROSITE" id="PS51257">
    <property type="entry name" value="PROKAR_LIPOPROTEIN"/>
    <property type="match status" value="1"/>
</dbReference>
<evidence type="ECO:0000313" key="1">
    <source>
        <dbReference type="EMBL" id="CAJ53918.1"/>
    </source>
</evidence>